<reference evidence="1 2" key="1">
    <citation type="journal article" date="2017" name="Curr. Biol.">
        <title>The Evolution of Venom by Co-option of Single-Copy Genes.</title>
        <authorList>
            <person name="Martinson E.O."/>
            <person name="Mrinalini"/>
            <person name="Kelkar Y.D."/>
            <person name="Chang C.H."/>
            <person name="Werren J.H."/>
        </authorList>
    </citation>
    <scope>NUCLEOTIDE SEQUENCE [LARGE SCALE GENOMIC DNA]</scope>
    <source>
        <strain evidence="1 2">Alberta</strain>
        <tissue evidence="1">Whole body</tissue>
    </source>
</reference>
<evidence type="ECO:0000313" key="1">
    <source>
        <dbReference type="EMBL" id="OXU22323.1"/>
    </source>
</evidence>
<proteinExistence type="predicted"/>
<evidence type="ECO:0008006" key="3">
    <source>
        <dbReference type="Google" id="ProtNLM"/>
    </source>
</evidence>
<comment type="caution">
    <text evidence="1">The sequence shown here is derived from an EMBL/GenBank/DDBJ whole genome shotgun (WGS) entry which is preliminary data.</text>
</comment>
<dbReference type="STRING" id="543379.A0A232EVF0"/>
<dbReference type="OrthoDB" id="6066069at2759"/>
<name>A0A232EVF0_9HYME</name>
<keyword evidence="2" id="KW-1185">Reference proteome</keyword>
<accession>A0A232EVF0</accession>
<organism evidence="1 2">
    <name type="scientific">Trichomalopsis sarcophagae</name>
    <dbReference type="NCBI Taxonomy" id="543379"/>
    <lineage>
        <taxon>Eukaryota</taxon>
        <taxon>Metazoa</taxon>
        <taxon>Ecdysozoa</taxon>
        <taxon>Arthropoda</taxon>
        <taxon>Hexapoda</taxon>
        <taxon>Insecta</taxon>
        <taxon>Pterygota</taxon>
        <taxon>Neoptera</taxon>
        <taxon>Endopterygota</taxon>
        <taxon>Hymenoptera</taxon>
        <taxon>Apocrita</taxon>
        <taxon>Proctotrupomorpha</taxon>
        <taxon>Chalcidoidea</taxon>
        <taxon>Pteromalidae</taxon>
        <taxon>Pteromalinae</taxon>
        <taxon>Trichomalopsis</taxon>
    </lineage>
</organism>
<dbReference type="Proteomes" id="UP000215335">
    <property type="component" value="Unassembled WGS sequence"/>
</dbReference>
<sequence length="230" mass="25513">MQYIDAVYTSGKMIYSPLTLLLVALTSICERGRNMVRATIDVNLAELEYLAARLDPHECRRLVAALHYDSYELPESLAGAEHEVSDDIPCLRHLLHWNGTPGEGRGKTHELIERRLRQLGHQKLADWLGRTTFRELGKDLTKLIDEPLPGAEEQQQTSTSLAVLYDEVTDGDATATTAVIDDESDNESFWSSIELIVQALFAGLTFALVVILGALVIDRFARCSGDSGNK</sequence>
<dbReference type="AlphaFoldDB" id="A0A232EVF0"/>
<gene>
    <name evidence="1" type="ORF">TSAR_012068</name>
</gene>
<evidence type="ECO:0000313" key="2">
    <source>
        <dbReference type="Proteomes" id="UP000215335"/>
    </source>
</evidence>
<dbReference type="EMBL" id="NNAY01002008">
    <property type="protein sequence ID" value="OXU22323.1"/>
    <property type="molecule type" value="Genomic_DNA"/>
</dbReference>
<protein>
    <recommendedName>
        <fullName evidence="3">Death domain-containing protein</fullName>
    </recommendedName>
</protein>